<dbReference type="InterPro" id="IPR000120">
    <property type="entry name" value="Amidase"/>
</dbReference>
<name>A0ABU8XHE8_9BURK</name>
<dbReference type="PANTHER" id="PTHR11895">
    <property type="entry name" value="TRANSAMIDASE"/>
    <property type="match status" value="1"/>
</dbReference>
<dbReference type="RefSeq" id="WP_340338544.1">
    <property type="nucleotide sequence ID" value="NZ_JBBKZS010000017.1"/>
</dbReference>
<keyword evidence="3" id="KW-1185">Reference proteome</keyword>
<dbReference type="SUPFAM" id="SSF75304">
    <property type="entry name" value="Amidase signature (AS) enzymes"/>
    <property type="match status" value="1"/>
</dbReference>
<gene>
    <name evidence="2" type="ORF">WKW79_28210</name>
</gene>
<reference evidence="2 3" key="1">
    <citation type="submission" date="2024-03" db="EMBL/GenBank/DDBJ databases">
        <title>Novel species of the genus Variovorax.</title>
        <authorList>
            <person name="Liu Q."/>
            <person name="Xin Y.-H."/>
        </authorList>
    </citation>
    <scope>NUCLEOTIDE SEQUENCE [LARGE SCALE GENOMIC DNA]</scope>
    <source>
        <strain evidence="2 3">KACC 18901</strain>
    </source>
</reference>
<sequence length="516" mass="53835">MSATQGRPKLTRASMAGQRGDEVASVETAIGVVPDRPRPPTLNADALLAQDAAAMAEAVRSGVTTATALVQASLDRIAATDKRINAFTDVVRERALRRAAQADASLASATGDRTRALPLLGVPFAVKNLFDVAGLATLAGSKIERGAAPAVRDGLLVRRLEAAGAILVGALNMDEYAYGFTTENSHVGPTRNPHDLKRIAGGSSGGSGAAVAAGQVPLTLGSDTNGSIRVPSSLCGVFGLKPTFGRLPRTGSYPFVSSLDHLGPFARSARDLALCYDAMQGPEGEGPHDPGCAQRAVEAVTPLLAQGADGLRIGVLTGYFREHVQPEAILAVDRVAEALGATRGVELPMVEAGRAAAFLITNSEGAALHLHDLRLRPHDFEPLSRDRFLAGALLPAAWVTRAQRVRRAYAEAVARVFERFDILLAAATPCAATPIGAETFELNGKTLPVRPNMGLLTQPISCIGLPVCAVPVWGAHAHLPIGVQVIGAPWREDHVLRVAASLEKAGVVHAPVAALR</sequence>
<dbReference type="EMBL" id="JBBKZS010000017">
    <property type="protein sequence ID" value="MEJ8858485.1"/>
    <property type="molecule type" value="Genomic_DNA"/>
</dbReference>
<evidence type="ECO:0000313" key="2">
    <source>
        <dbReference type="EMBL" id="MEJ8858485.1"/>
    </source>
</evidence>
<dbReference type="InterPro" id="IPR023631">
    <property type="entry name" value="Amidase_dom"/>
</dbReference>
<organism evidence="2 3">
    <name type="scientific">Variovorax robiniae</name>
    <dbReference type="NCBI Taxonomy" id="1836199"/>
    <lineage>
        <taxon>Bacteria</taxon>
        <taxon>Pseudomonadati</taxon>
        <taxon>Pseudomonadota</taxon>
        <taxon>Betaproteobacteria</taxon>
        <taxon>Burkholderiales</taxon>
        <taxon>Comamonadaceae</taxon>
        <taxon>Variovorax</taxon>
    </lineage>
</organism>
<evidence type="ECO:0000259" key="1">
    <source>
        <dbReference type="Pfam" id="PF01425"/>
    </source>
</evidence>
<proteinExistence type="predicted"/>
<dbReference type="InterPro" id="IPR014087">
    <property type="entry name" value="Carboxybiuret_hydro_AtzE"/>
</dbReference>
<dbReference type="InterPro" id="IPR036928">
    <property type="entry name" value="AS_sf"/>
</dbReference>
<dbReference type="Proteomes" id="UP001367030">
    <property type="component" value="Unassembled WGS sequence"/>
</dbReference>
<accession>A0ABU8XHE8</accession>
<dbReference type="Gene3D" id="3.90.1300.10">
    <property type="entry name" value="Amidase signature (AS) domain"/>
    <property type="match status" value="1"/>
</dbReference>
<dbReference type="NCBIfam" id="TIGR02715">
    <property type="entry name" value="amido_AtzE"/>
    <property type="match status" value="1"/>
</dbReference>
<evidence type="ECO:0000313" key="3">
    <source>
        <dbReference type="Proteomes" id="UP001367030"/>
    </source>
</evidence>
<feature type="domain" description="Amidase" evidence="1">
    <location>
        <begin position="69"/>
        <end position="496"/>
    </location>
</feature>
<dbReference type="NCBIfam" id="NF006631">
    <property type="entry name" value="PRK09201.1"/>
    <property type="match status" value="1"/>
</dbReference>
<dbReference type="PANTHER" id="PTHR11895:SF172">
    <property type="entry name" value="GLUTAMYL-TRNA(GLN) AMIDOTRANSFERASE"/>
    <property type="match status" value="1"/>
</dbReference>
<protein>
    <submittedName>
        <fullName evidence="2">AtzE family amidohydrolase</fullName>
    </submittedName>
</protein>
<comment type="caution">
    <text evidence="2">The sequence shown here is derived from an EMBL/GenBank/DDBJ whole genome shotgun (WGS) entry which is preliminary data.</text>
</comment>
<dbReference type="Pfam" id="PF01425">
    <property type="entry name" value="Amidase"/>
    <property type="match status" value="1"/>
</dbReference>